<dbReference type="SUPFAM" id="SSF47781">
    <property type="entry name" value="RuvA domain 2-like"/>
    <property type="match status" value="1"/>
</dbReference>
<dbReference type="PANTHER" id="PTHR21180:SF32">
    <property type="entry name" value="ENDONUCLEASE_EXONUCLEASE_PHOSPHATASE FAMILY DOMAIN-CONTAINING PROTEIN 1"/>
    <property type="match status" value="1"/>
</dbReference>
<comment type="caution">
    <text evidence="2">The sequence shown here is derived from an EMBL/GenBank/DDBJ whole genome shotgun (WGS) entry which is preliminary data.</text>
</comment>
<dbReference type="NCBIfam" id="TIGR00426">
    <property type="entry name" value="competence protein ComEA helix-hairpin-helix repeat region"/>
    <property type="match status" value="1"/>
</dbReference>
<evidence type="ECO:0000256" key="1">
    <source>
        <dbReference type="SAM" id="SignalP"/>
    </source>
</evidence>
<dbReference type="Gene3D" id="1.10.150.280">
    <property type="entry name" value="AF1531-like domain"/>
    <property type="match status" value="1"/>
</dbReference>
<dbReference type="PANTHER" id="PTHR21180">
    <property type="entry name" value="ENDONUCLEASE/EXONUCLEASE/PHOSPHATASE FAMILY DOMAIN-CONTAINING PROTEIN 1"/>
    <property type="match status" value="1"/>
</dbReference>
<dbReference type="InterPro" id="IPR010994">
    <property type="entry name" value="RuvA_2-like"/>
</dbReference>
<feature type="chain" id="PRO_5018075154" evidence="1">
    <location>
        <begin position="31"/>
        <end position="155"/>
    </location>
</feature>
<accession>A0A3N4VI91</accession>
<dbReference type="GO" id="GO:0015627">
    <property type="term" value="C:type II protein secretion system complex"/>
    <property type="evidence" value="ECO:0007669"/>
    <property type="project" value="TreeGrafter"/>
</dbReference>
<sequence length="155" mass="16871">MKNLSKNISQNVTKIGLSLLLGFISTFTLADENLQTSPAQAVQPVVQQQTVVQGVEQPKQIVEQPQIAQPHQAHNVEKTALPQNNTALNPNSLNINNASAAEIQDKLIGIGAKKAQAIVDYREKNGKFIALEQLTEVSGIGKATLEKNRDRIILE</sequence>
<gene>
    <name evidence="2" type="ORF">EDC46_1448</name>
</gene>
<keyword evidence="3" id="KW-1185">Reference proteome</keyword>
<feature type="signal peptide" evidence="1">
    <location>
        <begin position="1"/>
        <end position="30"/>
    </location>
</feature>
<keyword evidence="1" id="KW-0732">Signal</keyword>
<dbReference type="InterPro" id="IPR004509">
    <property type="entry name" value="Competence_ComEA_HhH"/>
</dbReference>
<proteinExistence type="predicted"/>
<dbReference type="GO" id="GO:0015628">
    <property type="term" value="P:protein secretion by the type II secretion system"/>
    <property type="evidence" value="ECO:0007669"/>
    <property type="project" value="TreeGrafter"/>
</dbReference>
<dbReference type="AlphaFoldDB" id="A0A3N4VI91"/>
<evidence type="ECO:0000313" key="2">
    <source>
        <dbReference type="EMBL" id="RPE82776.1"/>
    </source>
</evidence>
<dbReference type="Proteomes" id="UP000281691">
    <property type="component" value="Unassembled WGS sequence"/>
</dbReference>
<evidence type="ECO:0000313" key="3">
    <source>
        <dbReference type="Proteomes" id="UP000281691"/>
    </source>
</evidence>
<dbReference type="InterPro" id="IPR051675">
    <property type="entry name" value="Endo/Exo/Phosphatase_dom_1"/>
</dbReference>
<protein>
    <submittedName>
        <fullName evidence="2">Competence protein ComEA</fullName>
    </submittedName>
</protein>
<reference evidence="2 3" key="1">
    <citation type="submission" date="2018-11" db="EMBL/GenBank/DDBJ databases">
        <title>Genomic Encyclopedia of Type Strains, Phase IV (KMG-IV): sequencing the most valuable type-strain genomes for metagenomic binning, comparative biology and taxonomic classification.</title>
        <authorList>
            <person name="Goeker M."/>
        </authorList>
    </citation>
    <scope>NUCLEOTIDE SEQUENCE [LARGE SCALE GENOMIC DNA]</scope>
    <source>
        <strain evidence="2 3">DSM 27238</strain>
    </source>
</reference>
<name>A0A3N4VI91_9PAST</name>
<dbReference type="Pfam" id="PF12836">
    <property type="entry name" value="HHH_3"/>
    <property type="match status" value="1"/>
</dbReference>
<organism evidence="2 3">
    <name type="scientific">Vespertiliibacter pulmonis</name>
    <dbReference type="NCBI Taxonomy" id="1443036"/>
    <lineage>
        <taxon>Bacteria</taxon>
        <taxon>Pseudomonadati</taxon>
        <taxon>Pseudomonadota</taxon>
        <taxon>Gammaproteobacteria</taxon>
        <taxon>Pasteurellales</taxon>
        <taxon>Pasteurellaceae</taxon>
        <taxon>Vespertiliibacter</taxon>
    </lineage>
</organism>
<dbReference type="EMBL" id="RKQP01000004">
    <property type="protein sequence ID" value="RPE82776.1"/>
    <property type="molecule type" value="Genomic_DNA"/>
</dbReference>